<protein>
    <recommendedName>
        <fullName evidence="2">J domain-containing protein</fullName>
    </recommendedName>
</protein>
<feature type="region of interest" description="Disordered" evidence="1">
    <location>
        <begin position="80"/>
        <end position="136"/>
    </location>
</feature>
<dbReference type="PROSITE" id="PS50076">
    <property type="entry name" value="DNAJ_2"/>
    <property type="match status" value="1"/>
</dbReference>
<organism evidence="3 4">
    <name type="scientific">Oceanispirochaeta crateris</name>
    <dbReference type="NCBI Taxonomy" id="2518645"/>
    <lineage>
        <taxon>Bacteria</taxon>
        <taxon>Pseudomonadati</taxon>
        <taxon>Spirochaetota</taxon>
        <taxon>Spirochaetia</taxon>
        <taxon>Spirochaetales</taxon>
        <taxon>Spirochaetaceae</taxon>
        <taxon>Oceanispirochaeta</taxon>
    </lineage>
</organism>
<dbReference type="Gene3D" id="1.10.287.110">
    <property type="entry name" value="DnaJ domain"/>
    <property type="match status" value="1"/>
</dbReference>
<dbReference type="AlphaFoldDB" id="A0A5C1QNN7"/>
<dbReference type="Pfam" id="PF00226">
    <property type="entry name" value="DnaJ"/>
    <property type="match status" value="1"/>
</dbReference>
<evidence type="ECO:0000313" key="3">
    <source>
        <dbReference type="EMBL" id="QEN07792.1"/>
    </source>
</evidence>
<dbReference type="RefSeq" id="WP_149485872.1">
    <property type="nucleotide sequence ID" value="NZ_CP036150.1"/>
</dbReference>
<dbReference type="SUPFAM" id="SSF46565">
    <property type="entry name" value="Chaperone J-domain"/>
    <property type="match status" value="1"/>
</dbReference>
<dbReference type="KEGG" id="ock:EXM22_07245"/>
<name>A0A5C1QNN7_9SPIO</name>
<dbReference type="CDD" id="cd06257">
    <property type="entry name" value="DnaJ"/>
    <property type="match status" value="1"/>
</dbReference>
<reference evidence="3 4" key="1">
    <citation type="submission" date="2019-02" db="EMBL/GenBank/DDBJ databases">
        <title>Complete Genome Sequence and Methylome Analysis of free living Spirochaetas.</title>
        <authorList>
            <person name="Fomenkov A."/>
            <person name="Dubinina G."/>
            <person name="Leshcheva N."/>
            <person name="Mikheeva N."/>
            <person name="Grabovich M."/>
            <person name="Vincze T."/>
            <person name="Roberts R.J."/>
        </authorList>
    </citation>
    <scope>NUCLEOTIDE SEQUENCE [LARGE SCALE GENOMIC DNA]</scope>
    <source>
        <strain evidence="3 4">K2</strain>
    </source>
</reference>
<dbReference type="Proteomes" id="UP000324209">
    <property type="component" value="Chromosome"/>
</dbReference>
<evidence type="ECO:0000256" key="1">
    <source>
        <dbReference type="SAM" id="MobiDB-lite"/>
    </source>
</evidence>
<dbReference type="InterPro" id="IPR001623">
    <property type="entry name" value="DnaJ_domain"/>
</dbReference>
<dbReference type="InterPro" id="IPR036869">
    <property type="entry name" value="J_dom_sf"/>
</dbReference>
<gene>
    <name evidence="3" type="ORF">EXM22_07245</name>
</gene>
<feature type="domain" description="J" evidence="2">
    <location>
        <begin position="10"/>
        <end position="75"/>
    </location>
</feature>
<dbReference type="OrthoDB" id="276816at2"/>
<dbReference type="EMBL" id="CP036150">
    <property type="protein sequence ID" value="QEN07792.1"/>
    <property type="molecule type" value="Genomic_DNA"/>
</dbReference>
<sequence>MTLTREEEKAFFLLMGISGRGVNPGDEETLKRAFRNKAKKAHPDLAARLGKDPQVMQKHFMELNDAFNILMERLQREPPSYTVCRGNRSKNEAARAPFKEKRASSRAPWGTQKEENRGERDTGGQKKKTSDQGDFYFSGRTPNRNLRFAEYLYYSGVISWMDLVHALVWQYRNRPKIGEMATQEGLLSFEDVLEIIREKKQGELFGEAALRMGYLKQVHLNSLVRKQKKLGIPIGHYFILSRKMTKETLYKKLSEYRRHNTIFDAK</sequence>
<evidence type="ECO:0000313" key="4">
    <source>
        <dbReference type="Proteomes" id="UP000324209"/>
    </source>
</evidence>
<feature type="compositionally biased region" description="Basic and acidic residues" evidence="1">
    <location>
        <begin position="112"/>
        <end position="131"/>
    </location>
</feature>
<evidence type="ECO:0000259" key="2">
    <source>
        <dbReference type="PROSITE" id="PS50076"/>
    </source>
</evidence>
<proteinExistence type="predicted"/>
<keyword evidence="4" id="KW-1185">Reference proteome</keyword>
<accession>A0A5C1QNN7</accession>
<feature type="compositionally biased region" description="Basic and acidic residues" evidence="1">
    <location>
        <begin position="89"/>
        <end position="103"/>
    </location>
</feature>